<name>K9W176_9CYAN</name>
<feature type="domain" description="RRXRR" evidence="1">
    <location>
        <begin position="4"/>
        <end position="177"/>
    </location>
</feature>
<dbReference type="eggNOG" id="COG1403">
    <property type="taxonomic scope" value="Bacteria"/>
</dbReference>
<dbReference type="EMBL" id="CP003620">
    <property type="protein sequence ID" value="AFZ13976.1"/>
    <property type="molecule type" value="Genomic_DNA"/>
</dbReference>
<dbReference type="OrthoDB" id="425637at2"/>
<accession>K9W176</accession>
<proteinExistence type="predicted"/>
<reference evidence="2 3" key="1">
    <citation type="submission" date="2012-06" db="EMBL/GenBank/DDBJ databases">
        <title>Finished chromosome of genome of Crinalium epipsammum PCC 9333.</title>
        <authorList>
            <consortium name="US DOE Joint Genome Institute"/>
            <person name="Gugger M."/>
            <person name="Coursin T."/>
            <person name="Rippka R."/>
            <person name="Tandeau De Marsac N."/>
            <person name="Huntemann M."/>
            <person name="Wei C.-L."/>
            <person name="Han J."/>
            <person name="Detter J.C."/>
            <person name="Han C."/>
            <person name="Tapia R."/>
            <person name="Davenport K."/>
            <person name="Daligault H."/>
            <person name="Erkkila T."/>
            <person name="Gu W."/>
            <person name="Munk A.C.C."/>
            <person name="Teshima H."/>
            <person name="Xu Y."/>
            <person name="Chain P."/>
            <person name="Chen A."/>
            <person name="Krypides N."/>
            <person name="Mavromatis K."/>
            <person name="Markowitz V."/>
            <person name="Szeto E."/>
            <person name="Ivanova N."/>
            <person name="Mikhailova N."/>
            <person name="Ovchinnikova G."/>
            <person name="Pagani I."/>
            <person name="Pati A."/>
            <person name="Goodwin L."/>
            <person name="Peters L."/>
            <person name="Pitluck S."/>
            <person name="Woyke T."/>
            <person name="Kerfeld C."/>
        </authorList>
    </citation>
    <scope>NUCLEOTIDE SEQUENCE [LARGE SCALE GENOMIC DNA]</scope>
    <source>
        <strain evidence="2 3">PCC 9333</strain>
    </source>
</reference>
<dbReference type="Proteomes" id="UP000010472">
    <property type="component" value="Chromosome"/>
</dbReference>
<dbReference type="STRING" id="1173022.Cri9333_3138"/>
<evidence type="ECO:0000313" key="2">
    <source>
        <dbReference type="EMBL" id="AFZ13976.1"/>
    </source>
</evidence>
<dbReference type="PATRIC" id="fig|1173022.3.peg.3395"/>
<protein>
    <recommendedName>
        <fullName evidence="1">RRXRR domain-containing protein</fullName>
    </recommendedName>
</protein>
<sequence>MLRVPVISKNNLPLMPTKSSRARRWIEEGKAVGALDDLGQFYVQLIESASDNQTQPIAVGIDPGKLFTGIGVQSSRFTLWTAHLELPFKRVKERMDNRRLMRRGRRGRRINRQLPFNCRAHRQKRFSNRKRSKLAPSIKANRQLEIRVVSELCKIYPITDIYFEYIKADVDLTSGRKAAKSGSGFSAVMVGQKWAIEQLSKFARVHTRFGWQTSNLRKHLGLEKSKNKAEKSPKSHANDGIALACFRFLDYLPFHTANSHGHEWQGKVTLTSAIFVVVKRPPISRRQLHLMLPYQGGIRRKYGGTTTEFSLRKGDLVNSSKGIGYVSGQTKKQISVSDANWKRLGQIASSKVTLIRRSTGLIVS</sequence>
<evidence type="ECO:0000259" key="1">
    <source>
        <dbReference type="Pfam" id="PF14239"/>
    </source>
</evidence>
<dbReference type="HOGENOM" id="CLU_046248_1_0_3"/>
<keyword evidence="3" id="KW-1185">Reference proteome</keyword>
<evidence type="ECO:0000313" key="3">
    <source>
        <dbReference type="Proteomes" id="UP000010472"/>
    </source>
</evidence>
<dbReference type="InterPro" id="IPR025938">
    <property type="entry name" value="RRXRR_dom"/>
</dbReference>
<dbReference type="AlphaFoldDB" id="K9W176"/>
<gene>
    <name evidence="2" type="ORF">Cri9333_3138</name>
</gene>
<organism evidence="2 3">
    <name type="scientific">Crinalium epipsammum PCC 9333</name>
    <dbReference type="NCBI Taxonomy" id="1173022"/>
    <lineage>
        <taxon>Bacteria</taxon>
        <taxon>Bacillati</taxon>
        <taxon>Cyanobacteriota</taxon>
        <taxon>Cyanophyceae</taxon>
        <taxon>Gomontiellales</taxon>
        <taxon>Gomontiellaceae</taxon>
        <taxon>Crinalium</taxon>
    </lineage>
</organism>
<dbReference type="KEGG" id="cep:Cri9333_3138"/>
<dbReference type="RefSeq" id="WP_015204083.1">
    <property type="nucleotide sequence ID" value="NC_019753.1"/>
</dbReference>
<dbReference type="Pfam" id="PF14239">
    <property type="entry name" value="RRXRR"/>
    <property type="match status" value="1"/>
</dbReference>